<comment type="caution">
    <text evidence="1">The sequence shown here is derived from an EMBL/GenBank/DDBJ whole genome shotgun (WGS) entry which is preliminary data.</text>
</comment>
<accession>A0ACD1JCE1</accession>
<dbReference type="EMBL" id="LUSP01000025">
    <property type="protein sequence ID" value="RAT13456.1"/>
    <property type="molecule type" value="Genomic_DNA"/>
</dbReference>
<dbReference type="Proteomes" id="UP000249893">
    <property type="component" value="Unassembled WGS sequence"/>
</dbReference>
<evidence type="ECO:0000313" key="1">
    <source>
        <dbReference type="EMBL" id="RAT13456.1"/>
    </source>
</evidence>
<reference evidence="1" key="1">
    <citation type="submission" date="2016-02" db="EMBL/GenBank/DDBJ databases">
        <title>Species-wide whole genome sequencing reveals diversity, host range in Lonsdalea quercina.</title>
        <authorList>
            <person name="Li Y."/>
        </authorList>
    </citation>
    <scope>NUCLEOTIDE SEQUENCE</scope>
    <source>
        <strain evidence="1">CFCC 11059</strain>
    </source>
</reference>
<name>A0ACD1JCE1_9GAMM</name>
<protein>
    <submittedName>
        <fullName evidence="1">Uncharacterized protein</fullName>
    </submittedName>
</protein>
<proteinExistence type="predicted"/>
<sequence>MRDISRFWIDQAGLLHPSISWRTANDFDLAGLSCWHALHPNVEAQAIRMATCPNAFDDVHIPHHPAVVESIQNLRADETEALLYLHTGLAKECKSAMLPSFIWLTGHYREVLGLAVDHPTPGWSELQLAAAMAQEHGGCWLVLDAMTRFTPRPGQALSHLLYLHFTSKAAIRDAGGWRWESAALPKEEHRSLTDWLSSPSEGDVLLDAMGDHPPIAMKINKIVGQTCS</sequence>
<gene>
    <name evidence="1" type="ORF">AU485_08700</name>
</gene>
<organism evidence="1 2">
    <name type="scientific">Lonsdalea quercina</name>
    <dbReference type="NCBI Taxonomy" id="71657"/>
    <lineage>
        <taxon>Bacteria</taxon>
        <taxon>Pseudomonadati</taxon>
        <taxon>Pseudomonadota</taxon>
        <taxon>Gammaproteobacteria</taxon>
        <taxon>Enterobacterales</taxon>
        <taxon>Pectobacteriaceae</taxon>
        <taxon>Lonsdalea</taxon>
    </lineage>
</organism>
<keyword evidence="2" id="KW-1185">Reference proteome</keyword>
<evidence type="ECO:0000313" key="2">
    <source>
        <dbReference type="Proteomes" id="UP000249893"/>
    </source>
</evidence>